<sequence>MKCNDCNVKRGVVLCQGDLPLCGKCKVKRFSTTDEADMAANTVNTNTTGGSPNNGDDNMATILREIRSINEKLQKINVLEGKLEQVEKSMKFINDVYEENKKKLEEIQNTNHLLIAENGLLKRKVSSLERNYNDLDQYTRRENIVITGIPETDNEDTDEIALKVAKIADNNVTMSDIDASHRFGKRQVSGEQHHKYPSPIIVRFTTRRVRDSVFKNRKKLADVNSSNIGYRAANVIYINENLTPMAKSLLTKVNIKRKHFKWKFMWTHNGRILIKKDELSPVVHIADEESLTKIC</sequence>
<proteinExistence type="predicted"/>
<evidence type="ECO:0000313" key="3">
    <source>
        <dbReference type="Proteomes" id="UP000694865"/>
    </source>
</evidence>
<dbReference type="InterPro" id="IPR057251">
    <property type="entry name" value="FP_C"/>
</dbReference>
<protein>
    <submittedName>
        <fullName evidence="4">Uncharacterized protein LOC102806889</fullName>
    </submittedName>
</protein>
<dbReference type="RefSeq" id="XP_006825068.1">
    <property type="nucleotide sequence ID" value="XM_006825005.1"/>
</dbReference>
<feature type="coiled-coil region" evidence="1">
    <location>
        <begin position="69"/>
        <end position="117"/>
    </location>
</feature>
<accession>A0ABM0MYH7</accession>
<reference evidence="4" key="1">
    <citation type="submission" date="2025-08" db="UniProtKB">
        <authorList>
            <consortium name="RefSeq"/>
        </authorList>
    </citation>
    <scope>IDENTIFICATION</scope>
    <source>
        <tissue evidence="4">Testes</tissue>
    </source>
</reference>
<organism evidence="3 4">
    <name type="scientific">Saccoglossus kowalevskii</name>
    <name type="common">Acorn worm</name>
    <dbReference type="NCBI Taxonomy" id="10224"/>
    <lineage>
        <taxon>Eukaryota</taxon>
        <taxon>Metazoa</taxon>
        <taxon>Hemichordata</taxon>
        <taxon>Enteropneusta</taxon>
        <taxon>Harrimaniidae</taxon>
        <taxon>Saccoglossus</taxon>
    </lineage>
</organism>
<dbReference type="Pfam" id="PF25298">
    <property type="entry name" value="Baculo_FP_2nd"/>
    <property type="match status" value="1"/>
</dbReference>
<evidence type="ECO:0000259" key="2">
    <source>
        <dbReference type="Pfam" id="PF25298"/>
    </source>
</evidence>
<feature type="domain" description="FP protein C-terminal" evidence="2">
    <location>
        <begin position="243"/>
        <end position="294"/>
    </location>
</feature>
<keyword evidence="3" id="KW-1185">Reference proteome</keyword>
<gene>
    <name evidence="4" type="primary">LOC102806889</name>
</gene>
<evidence type="ECO:0000313" key="4">
    <source>
        <dbReference type="RefSeq" id="XP_006825068.1"/>
    </source>
</evidence>
<dbReference type="GeneID" id="102806889"/>
<name>A0ABM0MYH7_SACKO</name>
<keyword evidence="1" id="KW-0175">Coiled coil</keyword>
<evidence type="ECO:0000256" key="1">
    <source>
        <dbReference type="SAM" id="Coils"/>
    </source>
</evidence>
<dbReference type="Proteomes" id="UP000694865">
    <property type="component" value="Unplaced"/>
</dbReference>
<dbReference type="Gene3D" id="3.30.70.1820">
    <property type="entry name" value="L1 transposable element, RRM domain"/>
    <property type="match status" value="1"/>
</dbReference>